<gene>
    <name evidence="2" type="ORF">AVDCRST_MAG07-1679</name>
</gene>
<evidence type="ECO:0000256" key="1">
    <source>
        <dbReference type="SAM" id="MobiDB-lite"/>
    </source>
</evidence>
<feature type="compositionally biased region" description="Basic and acidic residues" evidence="1">
    <location>
        <begin position="31"/>
        <end position="41"/>
    </location>
</feature>
<protein>
    <submittedName>
        <fullName evidence="2">Phosphoglycerate mutase family protein</fullName>
    </submittedName>
</protein>
<feature type="non-terminal residue" evidence="2">
    <location>
        <position position="210"/>
    </location>
</feature>
<name>A0A6J4LD39_9ACTN</name>
<proteinExistence type="predicted"/>
<feature type="compositionally biased region" description="Low complexity" evidence="1">
    <location>
        <begin position="1"/>
        <end position="13"/>
    </location>
</feature>
<feature type="region of interest" description="Disordered" evidence="1">
    <location>
        <begin position="113"/>
        <end position="210"/>
    </location>
</feature>
<dbReference type="EMBL" id="CADCUB010000086">
    <property type="protein sequence ID" value="CAA9328910.1"/>
    <property type="molecule type" value="Genomic_DNA"/>
</dbReference>
<organism evidence="2">
    <name type="scientific">uncultured Frankineae bacterium</name>
    <dbReference type="NCBI Taxonomy" id="437475"/>
    <lineage>
        <taxon>Bacteria</taxon>
        <taxon>Bacillati</taxon>
        <taxon>Actinomycetota</taxon>
        <taxon>Actinomycetes</taxon>
        <taxon>Frankiales</taxon>
        <taxon>environmental samples</taxon>
    </lineage>
</organism>
<feature type="compositionally biased region" description="Low complexity" evidence="1">
    <location>
        <begin position="64"/>
        <end position="80"/>
    </location>
</feature>
<feature type="non-terminal residue" evidence="2">
    <location>
        <position position="1"/>
    </location>
</feature>
<accession>A0A6J4LD39</accession>
<feature type="compositionally biased region" description="Low complexity" evidence="1">
    <location>
        <begin position="42"/>
        <end position="56"/>
    </location>
</feature>
<feature type="compositionally biased region" description="Basic residues" evidence="1">
    <location>
        <begin position="133"/>
        <end position="164"/>
    </location>
</feature>
<evidence type="ECO:0000313" key="2">
    <source>
        <dbReference type="EMBL" id="CAA9328910.1"/>
    </source>
</evidence>
<reference evidence="2" key="1">
    <citation type="submission" date="2020-02" db="EMBL/GenBank/DDBJ databases">
        <authorList>
            <person name="Meier V. D."/>
        </authorList>
    </citation>
    <scope>NUCLEOTIDE SEQUENCE</scope>
    <source>
        <strain evidence="2">AVDCRST_MAG07</strain>
    </source>
</reference>
<feature type="compositionally biased region" description="Basic residues" evidence="1">
    <location>
        <begin position="178"/>
        <end position="187"/>
    </location>
</feature>
<dbReference type="AlphaFoldDB" id="A0A6J4LD39"/>
<feature type="region of interest" description="Disordered" evidence="1">
    <location>
        <begin position="1"/>
        <end position="80"/>
    </location>
</feature>
<sequence length="210" mass="22225">ARRAAGAPRPGVVRGRRLRRAVRGGSAAERGGAHRAGEARPARAGRGVGRAAPSAGHRPRRAAGRAGARGPAVGRVRPPGAAAALPVRGGVRRLVPLGAGAARRCAAVVGRGPGWRLGRLRGRRRDGAPRAGGRARQRPRRGRVHLGRRRRGGLRRPARHRCGGRGRPEPGGGQRRDHQARRRARRGVPRDVQRARAPRGRGGRAAHVPL</sequence>